<dbReference type="InterPro" id="IPR023296">
    <property type="entry name" value="Glyco_hydro_beta-prop_sf"/>
</dbReference>
<organism evidence="8 9">
    <name type="scientific">Dioszegia hungarica</name>
    <dbReference type="NCBI Taxonomy" id="4972"/>
    <lineage>
        <taxon>Eukaryota</taxon>
        <taxon>Fungi</taxon>
        <taxon>Dikarya</taxon>
        <taxon>Basidiomycota</taxon>
        <taxon>Agaricomycotina</taxon>
        <taxon>Tremellomycetes</taxon>
        <taxon>Tremellales</taxon>
        <taxon>Bulleribasidiaceae</taxon>
        <taxon>Dioszegia</taxon>
    </lineage>
</organism>
<feature type="active site" description="Proton donor" evidence="4">
    <location>
        <position position="187"/>
    </location>
</feature>
<dbReference type="EMBL" id="JAKWFO010000003">
    <property type="protein sequence ID" value="KAI9638428.1"/>
    <property type="molecule type" value="Genomic_DNA"/>
</dbReference>
<name>A0AA38LXD3_9TREE</name>
<dbReference type="SUPFAM" id="SSF75005">
    <property type="entry name" value="Arabinanase/levansucrase/invertase"/>
    <property type="match status" value="1"/>
</dbReference>
<reference evidence="8" key="1">
    <citation type="journal article" date="2022" name="G3 (Bethesda)">
        <title>High quality genome of the basidiomycete yeast Dioszegia hungarica PDD-24b-2 isolated from cloud water.</title>
        <authorList>
            <person name="Jarrige D."/>
            <person name="Haridas S."/>
            <person name="Bleykasten-Grosshans C."/>
            <person name="Joly M."/>
            <person name="Nadalig T."/>
            <person name="Sancelme M."/>
            <person name="Vuilleumier S."/>
            <person name="Grigoriev I.V."/>
            <person name="Amato P."/>
            <person name="Bringel F."/>
        </authorList>
    </citation>
    <scope>NUCLEOTIDE SEQUENCE</scope>
    <source>
        <strain evidence="8">PDD-24b-2</strain>
    </source>
</reference>
<evidence type="ECO:0000313" key="9">
    <source>
        <dbReference type="Proteomes" id="UP001164286"/>
    </source>
</evidence>
<evidence type="ECO:0000313" key="8">
    <source>
        <dbReference type="EMBL" id="KAI9638428.1"/>
    </source>
</evidence>
<dbReference type="PANTHER" id="PTHR42812">
    <property type="entry name" value="BETA-XYLOSIDASE"/>
    <property type="match status" value="1"/>
</dbReference>
<evidence type="ECO:0000256" key="2">
    <source>
        <dbReference type="ARBA" id="ARBA00022801"/>
    </source>
</evidence>
<dbReference type="InterPro" id="IPR051795">
    <property type="entry name" value="Glycosyl_Hydrlase_43"/>
</dbReference>
<proteinExistence type="inferred from homology"/>
<protein>
    <submittedName>
        <fullName evidence="8">Glycosyl hydrolase</fullName>
    </submittedName>
</protein>
<dbReference type="RefSeq" id="XP_052948205.1">
    <property type="nucleotide sequence ID" value="XM_053092175.1"/>
</dbReference>
<dbReference type="Gene3D" id="2.60.120.200">
    <property type="match status" value="1"/>
</dbReference>
<keyword evidence="9" id="KW-1185">Reference proteome</keyword>
<evidence type="ECO:0000256" key="4">
    <source>
        <dbReference type="PIRSR" id="PIRSR606710-1"/>
    </source>
</evidence>
<dbReference type="InterPro" id="IPR006710">
    <property type="entry name" value="Glyco_hydro_43"/>
</dbReference>
<evidence type="ECO:0000256" key="5">
    <source>
        <dbReference type="PIRSR" id="PIRSR606710-2"/>
    </source>
</evidence>
<evidence type="ECO:0000259" key="7">
    <source>
        <dbReference type="Pfam" id="PF17851"/>
    </source>
</evidence>
<feature type="domain" description="Beta-xylosidase C-terminal Concanavalin A-like" evidence="7">
    <location>
        <begin position="341"/>
        <end position="517"/>
    </location>
</feature>
<dbReference type="GO" id="GO:0005975">
    <property type="term" value="P:carbohydrate metabolic process"/>
    <property type="evidence" value="ECO:0007669"/>
    <property type="project" value="InterPro"/>
</dbReference>
<dbReference type="AlphaFoldDB" id="A0AA38LXD3"/>
<sequence>MPFRNPILPGFNPDPSIICVGSDYFLVTSSFEYFPGIPVYTSKDLINWRRIGHVLTGPSQLNMRTCPGSGGIYAPTLRYHEGRFYVTVTAVHKRQPDMVPPRGFHVSTNDIFDQSSWSDPVYHDVLGIDQDLFWDDDGTVYLSYAVSEFSPSFHMYTNTCKIDLATGRRKSPVKTIMTWAHDNHVAEGPHMLKKDGAYYLITANGGTEINHQEWVYRSEHGPFGPWVAGPEGTVNPLVHNGKHREVQQTGHMDLVEGVGGEWWAVCLGVRPVWREGESELSHLGRETFLAPVEWKEGWPIVNQRKPISILGIGGKSDPPRISKSFEEKYDFSPGMDMGLAGWYNLRTPLKVEHDLTIRPGSLALLGGPYGLHVDESITAFFQKQTSFEGEYRVSIDYPDAEEGHEAGAMIWWSRGAYVSLGIRGTAEGREIVFKSEPDIDQITPIPAGEVHVRIVTTALHYTFYAAVGSAPESLIGRFDSGRLIRPTTPPSIMTGTHFGLYAVGANKIGSMTPAFFSGASWRGTRAGGI</sequence>
<evidence type="ECO:0000256" key="3">
    <source>
        <dbReference type="ARBA" id="ARBA00023295"/>
    </source>
</evidence>
<dbReference type="PANTHER" id="PTHR42812:SF16">
    <property type="entry name" value="HYDROLASE, PUTATIVE (AFU_ORTHOLOGUE AFUA_7G06110)-RELATED"/>
    <property type="match status" value="1"/>
</dbReference>
<comment type="similarity">
    <text evidence="1 6">Belongs to the glycosyl hydrolase 43 family.</text>
</comment>
<feature type="active site" description="Proton acceptor" evidence="4">
    <location>
        <position position="14"/>
    </location>
</feature>
<comment type="caution">
    <text evidence="8">The sequence shown here is derived from an EMBL/GenBank/DDBJ whole genome shotgun (WGS) entry which is preliminary data.</text>
</comment>
<dbReference type="Pfam" id="PF04616">
    <property type="entry name" value="Glyco_hydro_43"/>
    <property type="match status" value="1"/>
</dbReference>
<dbReference type="CDD" id="cd18617">
    <property type="entry name" value="GH43_XynB-like"/>
    <property type="match status" value="1"/>
</dbReference>
<accession>A0AA38LXD3</accession>
<dbReference type="Pfam" id="PF17851">
    <property type="entry name" value="GH43_C2"/>
    <property type="match status" value="1"/>
</dbReference>
<dbReference type="InterPro" id="IPR041542">
    <property type="entry name" value="GH43_C2"/>
</dbReference>
<gene>
    <name evidence="8" type="ORF">MKK02DRAFT_42819</name>
</gene>
<evidence type="ECO:0000256" key="6">
    <source>
        <dbReference type="RuleBase" id="RU361187"/>
    </source>
</evidence>
<evidence type="ECO:0000256" key="1">
    <source>
        <dbReference type="ARBA" id="ARBA00009865"/>
    </source>
</evidence>
<dbReference type="SUPFAM" id="SSF49899">
    <property type="entry name" value="Concanavalin A-like lectins/glucanases"/>
    <property type="match status" value="1"/>
</dbReference>
<keyword evidence="2 6" id="KW-0378">Hydrolase</keyword>
<keyword evidence="3 6" id="KW-0326">Glycosidase</keyword>
<dbReference type="Proteomes" id="UP001164286">
    <property type="component" value="Unassembled WGS sequence"/>
</dbReference>
<dbReference type="InterPro" id="IPR013320">
    <property type="entry name" value="ConA-like_dom_sf"/>
</dbReference>
<dbReference type="GO" id="GO:0004553">
    <property type="term" value="F:hydrolase activity, hydrolyzing O-glycosyl compounds"/>
    <property type="evidence" value="ECO:0007669"/>
    <property type="project" value="InterPro"/>
</dbReference>
<dbReference type="Gene3D" id="2.115.10.20">
    <property type="entry name" value="Glycosyl hydrolase domain, family 43"/>
    <property type="match status" value="1"/>
</dbReference>
<feature type="site" description="Important for catalytic activity, responsible for pKa modulation of the active site Glu and correct orientation of both the proton donor and substrate" evidence="5">
    <location>
        <position position="129"/>
    </location>
</feature>
<dbReference type="GeneID" id="77731380"/>